<dbReference type="Pfam" id="PF10694">
    <property type="entry name" value="DUF2500"/>
    <property type="match status" value="1"/>
</dbReference>
<comment type="caution">
    <text evidence="2">The sequence shown here is derived from an EMBL/GenBank/DDBJ whole genome shotgun (WGS) entry which is preliminary data.</text>
</comment>
<feature type="transmembrane region" description="Helical" evidence="1">
    <location>
        <begin position="12"/>
        <end position="35"/>
    </location>
</feature>
<reference evidence="2 3" key="1">
    <citation type="submission" date="2024-08" db="EMBL/GenBank/DDBJ databases">
        <title>Two novel Cytobacillus novel species.</title>
        <authorList>
            <person name="Liu G."/>
        </authorList>
    </citation>
    <scope>NUCLEOTIDE SEQUENCE [LARGE SCALE GENOMIC DNA]</scope>
    <source>
        <strain evidence="2 3">FJAT-53684</strain>
    </source>
</reference>
<dbReference type="Gene3D" id="2.40.50.660">
    <property type="match status" value="1"/>
</dbReference>
<sequence length="128" mass="14794">MGFDQGFGFDMFSLISVIFPFFFILVFGLILFTIFKGIKLWSHNNKQPVLDVSAKLVAKRTEVSRNSHNHNNHVHHHSSTTYYTTFEVDSGDRMEFVVTGSEYGQLAEGDFGKLKFQGTRYLGFERWQ</sequence>
<organism evidence="2 3">
    <name type="scientific">Cytobacillus mangrovibacter</name>
    <dbReference type="NCBI Taxonomy" id="3299024"/>
    <lineage>
        <taxon>Bacteria</taxon>
        <taxon>Bacillati</taxon>
        <taxon>Bacillota</taxon>
        <taxon>Bacilli</taxon>
        <taxon>Bacillales</taxon>
        <taxon>Bacillaceae</taxon>
        <taxon>Cytobacillus</taxon>
    </lineage>
</organism>
<dbReference type="InterPro" id="IPR019635">
    <property type="entry name" value="DUF2500"/>
</dbReference>
<dbReference type="RefSeq" id="WP_389216708.1">
    <property type="nucleotide sequence ID" value="NZ_JBIACJ010000002.1"/>
</dbReference>
<evidence type="ECO:0000256" key="1">
    <source>
        <dbReference type="SAM" id="Phobius"/>
    </source>
</evidence>
<proteinExistence type="predicted"/>
<keyword evidence="3" id="KW-1185">Reference proteome</keyword>
<protein>
    <submittedName>
        <fullName evidence="2">DUF2500 domain-containing protein</fullName>
    </submittedName>
</protein>
<keyword evidence="1" id="KW-0472">Membrane</keyword>
<accession>A0ABW6JYN4</accession>
<evidence type="ECO:0000313" key="3">
    <source>
        <dbReference type="Proteomes" id="UP001601058"/>
    </source>
</evidence>
<dbReference type="EMBL" id="JBIACJ010000002">
    <property type="protein sequence ID" value="MFE8695865.1"/>
    <property type="molecule type" value="Genomic_DNA"/>
</dbReference>
<evidence type="ECO:0000313" key="2">
    <source>
        <dbReference type="EMBL" id="MFE8695865.1"/>
    </source>
</evidence>
<keyword evidence="1" id="KW-0812">Transmembrane</keyword>
<dbReference type="Proteomes" id="UP001601058">
    <property type="component" value="Unassembled WGS sequence"/>
</dbReference>
<name>A0ABW6JYN4_9BACI</name>
<gene>
    <name evidence="2" type="ORF">ACFYKT_05735</name>
</gene>
<keyword evidence="1" id="KW-1133">Transmembrane helix</keyword>